<gene>
    <name evidence="3" type="ORF">VTL71DRAFT_13582</name>
</gene>
<dbReference type="PROSITE" id="PS00798">
    <property type="entry name" value="ALDOKETO_REDUCTASE_1"/>
    <property type="match status" value="1"/>
</dbReference>
<dbReference type="InterPro" id="IPR036812">
    <property type="entry name" value="NAD(P)_OxRdtase_dom_sf"/>
</dbReference>
<feature type="domain" description="NADP-dependent oxidoreductase" evidence="2">
    <location>
        <begin position="22"/>
        <end position="165"/>
    </location>
</feature>
<keyword evidence="1" id="KW-0560">Oxidoreductase</keyword>
<feature type="domain" description="NADP-dependent oxidoreductase" evidence="2">
    <location>
        <begin position="186"/>
        <end position="320"/>
    </location>
</feature>
<evidence type="ECO:0000313" key="3">
    <source>
        <dbReference type="EMBL" id="KAL2070556.1"/>
    </source>
</evidence>
<dbReference type="EMBL" id="JAZHXI010000006">
    <property type="protein sequence ID" value="KAL2070556.1"/>
    <property type="molecule type" value="Genomic_DNA"/>
</dbReference>
<dbReference type="InterPro" id="IPR023210">
    <property type="entry name" value="NADP_OxRdtase_dom"/>
</dbReference>
<dbReference type="PRINTS" id="PR00069">
    <property type="entry name" value="ALDKETRDTASE"/>
</dbReference>
<dbReference type="PIRSF" id="PIRSF000097">
    <property type="entry name" value="AKR"/>
    <property type="match status" value="1"/>
</dbReference>
<sequence length="352" mass="39454">MNEQMSLAKSFSMGDFALPAVGFGTFQGDEGNSGVRDAVLAALKIGYRHIDTAAAYGNEKEVGEAIKESGIPRDQIFVTTKLAQTWHSPLDVEEAIDRSLRDLQLDYVDLYLMHFPHAYAAGPNHSTMRHPNNKPIIDYELSREYTKTWMAMEELVVNRKVRFIGERFPESPVAFASIVSDLCCCQGLSNFNIIKTKRVLEVAKIRPFVNQVELHPYLPQHQLLLFCKQENIHLMGHQPLGGRPVAAVNPNMDRPGPLLDSEIATVASTHAKSPAQVLLSWAVQRGTSVVPKTVHEDRMKENRELFILSDEEMALVDGLAESKGMVRYLDPKNHIGFDIFREDIDEPVEGTD</sequence>
<dbReference type="InterPro" id="IPR020471">
    <property type="entry name" value="AKR"/>
</dbReference>
<comment type="caution">
    <text evidence="3">The sequence shown here is derived from an EMBL/GenBank/DDBJ whole genome shotgun (WGS) entry which is preliminary data.</text>
</comment>
<evidence type="ECO:0000256" key="1">
    <source>
        <dbReference type="ARBA" id="ARBA00023002"/>
    </source>
</evidence>
<dbReference type="PANTHER" id="PTHR11732">
    <property type="entry name" value="ALDO/KETO REDUCTASE"/>
    <property type="match status" value="1"/>
</dbReference>
<keyword evidence="4" id="KW-1185">Reference proteome</keyword>
<organism evidence="3 4">
    <name type="scientific">Oculimacula yallundae</name>
    <dbReference type="NCBI Taxonomy" id="86028"/>
    <lineage>
        <taxon>Eukaryota</taxon>
        <taxon>Fungi</taxon>
        <taxon>Dikarya</taxon>
        <taxon>Ascomycota</taxon>
        <taxon>Pezizomycotina</taxon>
        <taxon>Leotiomycetes</taxon>
        <taxon>Helotiales</taxon>
        <taxon>Ploettnerulaceae</taxon>
        <taxon>Oculimacula</taxon>
    </lineage>
</organism>
<dbReference type="InterPro" id="IPR018170">
    <property type="entry name" value="Aldo/ket_reductase_CS"/>
</dbReference>
<evidence type="ECO:0000259" key="2">
    <source>
        <dbReference type="Pfam" id="PF00248"/>
    </source>
</evidence>
<dbReference type="Gene3D" id="3.20.20.100">
    <property type="entry name" value="NADP-dependent oxidoreductase domain"/>
    <property type="match status" value="1"/>
</dbReference>
<proteinExistence type="predicted"/>
<name>A0ABR4CKS1_9HELO</name>
<evidence type="ECO:0000313" key="4">
    <source>
        <dbReference type="Proteomes" id="UP001595075"/>
    </source>
</evidence>
<protein>
    <recommendedName>
        <fullName evidence="2">NADP-dependent oxidoreductase domain-containing protein</fullName>
    </recommendedName>
</protein>
<accession>A0ABR4CKS1</accession>
<dbReference type="CDD" id="cd19071">
    <property type="entry name" value="AKR_AKR1-5-like"/>
    <property type="match status" value="1"/>
</dbReference>
<dbReference type="PROSITE" id="PS00063">
    <property type="entry name" value="ALDOKETO_REDUCTASE_3"/>
    <property type="match status" value="1"/>
</dbReference>
<dbReference type="Pfam" id="PF00248">
    <property type="entry name" value="Aldo_ket_red"/>
    <property type="match status" value="2"/>
</dbReference>
<dbReference type="SUPFAM" id="SSF51430">
    <property type="entry name" value="NAD(P)-linked oxidoreductase"/>
    <property type="match status" value="1"/>
</dbReference>
<dbReference type="Proteomes" id="UP001595075">
    <property type="component" value="Unassembled WGS sequence"/>
</dbReference>
<reference evidence="3 4" key="1">
    <citation type="journal article" date="2024" name="Commun. Biol.">
        <title>Comparative genomic analysis of thermophilic fungi reveals convergent evolutionary adaptations and gene losses.</title>
        <authorList>
            <person name="Steindorff A.S."/>
            <person name="Aguilar-Pontes M.V."/>
            <person name="Robinson A.J."/>
            <person name="Andreopoulos B."/>
            <person name="LaButti K."/>
            <person name="Kuo A."/>
            <person name="Mondo S."/>
            <person name="Riley R."/>
            <person name="Otillar R."/>
            <person name="Haridas S."/>
            <person name="Lipzen A."/>
            <person name="Grimwood J."/>
            <person name="Schmutz J."/>
            <person name="Clum A."/>
            <person name="Reid I.D."/>
            <person name="Moisan M.C."/>
            <person name="Butler G."/>
            <person name="Nguyen T.T.M."/>
            <person name="Dewar K."/>
            <person name="Conant G."/>
            <person name="Drula E."/>
            <person name="Henrissat B."/>
            <person name="Hansel C."/>
            <person name="Singer S."/>
            <person name="Hutchinson M.I."/>
            <person name="de Vries R.P."/>
            <person name="Natvig D.O."/>
            <person name="Powell A.J."/>
            <person name="Tsang A."/>
            <person name="Grigoriev I.V."/>
        </authorList>
    </citation>
    <scope>NUCLEOTIDE SEQUENCE [LARGE SCALE GENOMIC DNA]</scope>
    <source>
        <strain evidence="3 4">CBS 494.80</strain>
    </source>
</reference>